<proteinExistence type="predicted"/>
<dbReference type="AlphaFoldDB" id="A0AAD7ZB47"/>
<dbReference type="Proteomes" id="UP001233999">
    <property type="component" value="Unassembled WGS sequence"/>
</dbReference>
<reference evidence="1" key="1">
    <citation type="journal article" date="2023" name="IScience">
        <title>Live-bearing cockroach genome reveals convergent evolutionary mechanisms linked to viviparity in insects and beyond.</title>
        <authorList>
            <person name="Fouks B."/>
            <person name="Harrison M.C."/>
            <person name="Mikhailova A.A."/>
            <person name="Marchal E."/>
            <person name="English S."/>
            <person name="Carruthers M."/>
            <person name="Jennings E.C."/>
            <person name="Chiamaka E.L."/>
            <person name="Frigard R.A."/>
            <person name="Pippel M."/>
            <person name="Attardo G.M."/>
            <person name="Benoit J.B."/>
            <person name="Bornberg-Bauer E."/>
            <person name="Tobe S.S."/>
        </authorList>
    </citation>
    <scope>NUCLEOTIDE SEQUENCE</scope>
    <source>
        <strain evidence="1">Stay&amp;Tobe</strain>
    </source>
</reference>
<reference evidence="1" key="2">
    <citation type="submission" date="2023-05" db="EMBL/GenBank/DDBJ databases">
        <authorList>
            <person name="Fouks B."/>
        </authorList>
    </citation>
    <scope>NUCLEOTIDE SEQUENCE</scope>
    <source>
        <strain evidence="1">Stay&amp;Tobe</strain>
        <tissue evidence="1">Testes</tissue>
    </source>
</reference>
<protein>
    <submittedName>
        <fullName evidence="1">Uncharacterized protein</fullName>
    </submittedName>
</protein>
<evidence type="ECO:0000313" key="2">
    <source>
        <dbReference type="Proteomes" id="UP001233999"/>
    </source>
</evidence>
<evidence type="ECO:0000313" key="1">
    <source>
        <dbReference type="EMBL" id="KAJ9577269.1"/>
    </source>
</evidence>
<organism evidence="1 2">
    <name type="scientific">Diploptera punctata</name>
    <name type="common">Pacific beetle cockroach</name>
    <dbReference type="NCBI Taxonomy" id="6984"/>
    <lineage>
        <taxon>Eukaryota</taxon>
        <taxon>Metazoa</taxon>
        <taxon>Ecdysozoa</taxon>
        <taxon>Arthropoda</taxon>
        <taxon>Hexapoda</taxon>
        <taxon>Insecta</taxon>
        <taxon>Pterygota</taxon>
        <taxon>Neoptera</taxon>
        <taxon>Polyneoptera</taxon>
        <taxon>Dictyoptera</taxon>
        <taxon>Blattodea</taxon>
        <taxon>Blaberoidea</taxon>
        <taxon>Blaberidae</taxon>
        <taxon>Diplopterinae</taxon>
        <taxon>Diploptera</taxon>
    </lineage>
</organism>
<dbReference type="EMBL" id="JASPKZ010009367">
    <property type="protein sequence ID" value="KAJ9577269.1"/>
    <property type="molecule type" value="Genomic_DNA"/>
</dbReference>
<sequence length="139" mass="15237">STDYIKRMQNKMPPDHSAYCSLQFCPMLPLSNDLLITTSAYGICHFISTFGSLKEDNFGCFGSCKSFATTGCLSQKSALHPETPNNKPAMKTASNPLLIHCSQSQGSSIGCLASVYNSGLWLSVREFKSELSRRDRGVK</sequence>
<gene>
    <name evidence="1" type="ORF">L9F63_006108</name>
</gene>
<accession>A0AAD7ZB47</accession>
<keyword evidence="2" id="KW-1185">Reference proteome</keyword>
<feature type="non-terminal residue" evidence="1">
    <location>
        <position position="1"/>
    </location>
</feature>
<feature type="non-terminal residue" evidence="1">
    <location>
        <position position="139"/>
    </location>
</feature>
<comment type="caution">
    <text evidence="1">The sequence shown here is derived from an EMBL/GenBank/DDBJ whole genome shotgun (WGS) entry which is preliminary data.</text>
</comment>
<name>A0AAD7ZB47_DIPPU</name>